<dbReference type="AlphaFoldDB" id="A0AAV8D2R5"/>
<keyword evidence="6 11" id="KW-0472">Membrane</keyword>
<evidence type="ECO:0000313" key="13">
    <source>
        <dbReference type="Proteomes" id="UP001140206"/>
    </source>
</evidence>
<dbReference type="GO" id="GO:0071669">
    <property type="term" value="P:plant-type cell wall organization or biogenesis"/>
    <property type="evidence" value="ECO:0007669"/>
    <property type="project" value="UniProtKB-ARBA"/>
</dbReference>
<evidence type="ECO:0000256" key="8">
    <source>
        <dbReference type="PIRSR" id="PIRSR605150-1"/>
    </source>
</evidence>
<keyword evidence="13" id="KW-1185">Reference proteome</keyword>
<dbReference type="Gene3D" id="3.90.550.10">
    <property type="entry name" value="Spore Coat Polysaccharide Biosynthesis Protein SpsA, Chain A"/>
    <property type="match status" value="2"/>
</dbReference>
<reference evidence="12" key="1">
    <citation type="submission" date="2022-08" db="EMBL/GenBank/DDBJ databases">
        <authorList>
            <person name="Marques A."/>
        </authorList>
    </citation>
    <scope>NUCLEOTIDE SEQUENCE</scope>
    <source>
        <strain evidence="12">RhyPub2mFocal</strain>
        <tissue evidence="12">Leaves</tissue>
    </source>
</reference>
<evidence type="ECO:0000256" key="4">
    <source>
        <dbReference type="ARBA" id="ARBA00022692"/>
    </source>
</evidence>
<dbReference type="GO" id="GO:0071555">
    <property type="term" value="P:cell wall organization"/>
    <property type="evidence" value="ECO:0007669"/>
    <property type="project" value="UniProtKB-KW"/>
</dbReference>
<feature type="transmembrane region" description="Helical" evidence="11">
    <location>
        <begin position="62"/>
        <end position="81"/>
    </location>
</feature>
<feature type="binding site" evidence="9">
    <location>
        <position position="118"/>
    </location>
    <ligand>
        <name>UDP-alpha-D-glucose</name>
        <dbReference type="ChEBI" id="CHEBI:58885"/>
    </ligand>
</feature>
<evidence type="ECO:0000256" key="3">
    <source>
        <dbReference type="ARBA" id="ARBA00022679"/>
    </source>
</evidence>
<evidence type="ECO:0000256" key="1">
    <source>
        <dbReference type="ARBA" id="ARBA00004127"/>
    </source>
</evidence>
<dbReference type="EMBL" id="JAMFTS010000004">
    <property type="protein sequence ID" value="KAJ4761253.1"/>
    <property type="molecule type" value="Genomic_DNA"/>
</dbReference>
<dbReference type="Proteomes" id="UP001140206">
    <property type="component" value="Chromosome 4"/>
</dbReference>
<keyword evidence="3" id="KW-0808">Transferase</keyword>
<feature type="active site" evidence="8">
    <location>
        <position position="148"/>
    </location>
</feature>
<evidence type="ECO:0000256" key="11">
    <source>
        <dbReference type="SAM" id="Phobius"/>
    </source>
</evidence>
<accession>A0AAV8D2R5</accession>
<keyword evidence="5 11" id="KW-1133">Transmembrane helix</keyword>
<dbReference type="SUPFAM" id="SSF53448">
    <property type="entry name" value="Nucleotide-diphospho-sugar transferases"/>
    <property type="match status" value="1"/>
</dbReference>
<feature type="transmembrane region" description="Helical" evidence="11">
    <location>
        <begin position="35"/>
        <end position="56"/>
    </location>
</feature>
<dbReference type="Pfam" id="PF03552">
    <property type="entry name" value="Cellulose_synt"/>
    <property type="match status" value="2"/>
</dbReference>
<dbReference type="GO" id="GO:0016760">
    <property type="term" value="F:cellulose synthase (UDP-forming) activity"/>
    <property type="evidence" value="ECO:0007669"/>
    <property type="project" value="InterPro"/>
</dbReference>
<gene>
    <name evidence="12" type="ORF">LUZ62_071628</name>
</gene>
<feature type="transmembrane region" description="Helical" evidence="11">
    <location>
        <begin position="672"/>
        <end position="691"/>
    </location>
</feature>
<evidence type="ECO:0000256" key="2">
    <source>
        <dbReference type="ARBA" id="ARBA00022676"/>
    </source>
</evidence>
<comment type="subcellular location">
    <subcellularLocation>
        <location evidence="1">Endomembrane system</location>
        <topology evidence="1">Multi-pass membrane protein</topology>
    </subcellularLocation>
</comment>
<organism evidence="12 13">
    <name type="scientific">Rhynchospora pubera</name>
    <dbReference type="NCBI Taxonomy" id="906938"/>
    <lineage>
        <taxon>Eukaryota</taxon>
        <taxon>Viridiplantae</taxon>
        <taxon>Streptophyta</taxon>
        <taxon>Embryophyta</taxon>
        <taxon>Tracheophyta</taxon>
        <taxon>Spermatophyta</taxon>
        <taxon>Magnoliopsida</taxon>
        <taxon>Liliopsida</taxon>
        <taxon>Poales</taxon>
        <taxon>Cyperaceae</taxon>
        <taxon>Cyperoideae</taxon>
        <taxon>Rhynchosporeae</taxon>
        <taxon>Rhynchospora</taxon>
    </lineage>
</organism>
<evidence type="ECO:0000313" key="12">
    <source>
        <dbReference type="EMBL" id="KAJ4761253.1"/>
    </source>
</evidence>
<feature type="binding site" evidence="9">
    <location>
        <position position="148"/>
    </location>
    <ligand>
        <name>UDP-alpha-D-glucose</name>
        <dbReference type="ChEBI" id="CHEBI:58885"/>
    </ligand>
</feature>
<name>A0AAV8D2R5_9POAL</name>
<feature type="binding site" evidence="9">
    <location>
        <position position="119"/>
    </location>
    <ligand>
        <name>UDP-alpha-D-glucose</name>
        <dbReference type="ChEBI" id="CHEBI:58885"/>
    </ligand>
</feature>
<feature type="transmembrane region" description="Helical" evidence="11">
    <location>
        <begin position="555"/>
        <end position="576"/>
    </location>
</feature>
<dbReference type="InterPro" id="IPR005150">
    <property type="entry name" value="Cellulose_synth"/>
</dbReference>
<evidence type="ECO:0000256" key="9">
    <source>
        <dbReference type="PIRSR" id="PIRSR605150-2"/>
    </source>
</evidence>
<feature type="transmembrane region" description="Helical" evidence="11">
    <location>
        <begin position="588"/>
        <end position="607"/>
    </location>
</feature>
<dbReference type="FunFam" id="3.90.550.10:FF:000135">
    <property type="entry name" value="Cellulose synthase-like protein G3"/>
    <property type="match status" value="1"/>
</dbReference>
<dbReference type="PANTHER" id="PTHR13301">
    <property type="entry name" value="X-BOX TRANSCRIPTION FACTOR-RELATED"/>
    <property type="match status" value="1"/>
</dbReference>
<keyword evidence="7" id="KW-0961">Cell wall biogenesis/degradation</keyword>
<keyword evidence="2" id="KW-0328">Glycosyltransferase</keyword>
<feature type="transmembrane region" description="Helical" evidence="11">
    <location>
        <begin position="516"/>
        <end position="535"/>
    </location>
</feature>
<dbReference type="GO" id="GO:0030244">
    <property type="term" value="P:cellulose biosynthetic process"/>
    <property type="evidence" value="ECO:0007669"/>
    <property type="project" value="InterPro"/>
</dbReference>
<dbReference type="GO" id="GO:0012505">
    <property type="term" value="C:endomembrane system"/>
    <property type="evidence" value="ECO:0007669"/>
    <property type="project" value="UniProtKB-SubCell"/>
</dbReference>
<proteinExistence type="predicted"/>
<evidence type="ECO:0000256" key="5">
    <source>
        <dbReference type="ARBA" id="ARBA00022989"/>
    </source>
</evidence>
<feature type="active site" evidence="8">
    <location>
        <position position="444"/>
    </location>
</feature>
<evidence type="ECO:0000256" key="10">
    <source>
        <dbReference type="PIRSR" id="PIRSR605150-3"/>
    </source>
</evidence>
<evidence type="ECO:0000256" key="7">
    <source>
        <dbReference type="ARBA" id="ARBA00023316"/>
    </source>
</evidence>
<sequence length="724" mass="80891">MEYTKPSNPTIAKLNPPLNTAHVDRRVPINRVHMIMYTIAILAAIYHRITSILASTTFVEASVLWSLLVSDIILAFMWACVQAIRWRPVHRQEFLERLPDRVTWPLLDVFVCTADPYKEPPVGVVSTALSALAFDYPAEKLSVHVSDDGGADVTLFAFMEGAKFARHWLPFCRQNGIKDRSPEAFFSSGRSCAGGDEDKLKMMYESMKTRVESALEKGSVSAVLASSETQEDEHIFEQWKDFSRNNHPSVIQVLLESSKDKDVAGHVMPNLIYVSREKRPKSPHHFKAGALNTMVRVSSVLTNAPIILTIDCDMYSTDPTSPHRALCYFLDLAISSDLAYVQFPQRFQGLNKNDIYGGEIKRLFTINSHGFDGICGPNYVGSNTFHARRALFGSSLQCVNANGQDQIGSKIVLEKATEVANCDYEAGTKWGDTIGFRYGSLVEDYYTGYRLHCEGWKSVFCNLPESAFLGEAPKSLNDVLSQCKRWTVGLYEVGISKYSAITFGVRKASLAAGLCYSHYAFWGFWSIPVAAYAVLPQLALINNKPLFPQPSDPWFYVYAYLFLAAYIQDMADFISYKGTFRCWWSDQRMWLIRGLTAGPFGTMQFVFKQLNISTQGFNVTSKVMDDEQSKRYDQGLFDFGVDSPFFVTLSIAAILSLCGFAVGIIRNGMVAEMFLVAFGVANCWPIYGAIFLRTDGGKMPDRVTARAFVMAALILAIGCVAFNV</sequence>
<feature type="binding site" evidence="10">
    <location>
        <position position="287"/>
    </location>
    <ligand>
        <name>Mn(2+)</name>
        <dbReference type="ChEBI" id="CHEBI:29035"/>
    </ligand>
</feature>
<feature type="transmembrane region" description="Helical" evidence="11">
    <location>
        <begin position="645"/>
        <end position="665"/>
    </location>
</feature>
<keyword evidence="4 11" id="KW-0812">Transmembrane</keyword>
<dbReference type="InterPro" id="IPR029044">
    <property type="entry name" value="Nucleotide-diphossugar_trans"/>
</dbReference>
<feature type="transmembrane region" description="Helical" evidence="11">
    <location>
        <begin position="703"/>
        <end position="722"/>
    </location>
</feature>
<evidence type="ECO:0000256" key="6">
    <source>
        <dbReference type="ARBA" id="ARBA00023136"/>
    </source>
</evidence>
<comment type="caution">
    <text evidence="12">The sequence shown here is derived from an EMBL/GenBank/DDBJ whole genome shotgun (WGS) entry which is preliminary data.</text>
</comment>
<feature type="binding site" evidence="10">
    <location>
        <position position="311"/>
    </location>
    <ligand>
        <name>Mn(2+)</name>
        <dbReference type="ChEBI" id="CHEBI:29035"/>
    </ligand>
</feature>
<dbReference type="GO" id="GO:0016020">
    <property type="term" value="C:membrane"/>
    <property type="evidence" value="ECO:0007669"/>
    <property type="project" value="InterPro"/>
</dbReference>
<protein>
    <submittedName>
        <fullName evidence="12">Cellulose synthase-like protein</fullName>
    </submittedName>
</protein>